<keyword evidence="6" id="KW-1185">Reference proteome</keyword>
<comment type="caution">
    <text evidence="5">The sequence shown here is derived from an EMBL/GenBank/DDBJ whole genome shotgun (WGS) entry which is preliminary data.</text>
</comment>
<dbReference type="InterPro" id="IPR028082">
    <property type="entry name" value="Peripla_BP_I"/>
</dbReference>
<dbReference type="Gene3D" id="3.40.50.2300">
    <property type="match status" value="2"/>
</dbReference>
<evidence type="ECO:0000313" key="6">
    <source>
        <dbReference type="Proteomes" id="UP000635606"/>
    </source>
</evidence>
<name>A0A8J4EEE9_9ACTN</name>
<dbReference type="PANTHER" id="PTHR30483:SF38">
    <property type="entry name" value="BLR7848 PROTEIN"/>
    <property type="match status" value="1"/>
</dbReference>
<dbReference type="PROSITE" id="PS51257">
    <property type="entry name" value="PROKAR_LIPOPROTEIN"/>
    <property type="match status" value="1"/>
</dbReference>
<comment type="similarity">
    <text evidence="1">Belongs to the leucine-binding protein family.</text>
</comment>
<evidence type="ECO:0000259" key="4">
    <source>
        <dbReference type="Pfam" id="PF13458"/>
    </source>
</evidence>
<dbReference type="InterPro" id="IPR051010">
    <property type="entry name" value="BCAA_transport"/>
</dbReference>
<dbReference type="Pfam" id="PF13458">
    <property type="entry name" value="Peripla_BP_6"/>
    <property type="match status" value="1"/>
</dbReference>
<evidence type="ECO:0000256" key="2">
    <source>
        <dbReference type="ARBA" id="ARBA00022729"/>
    </source>
</evidence>
<evidence type="ECO:0000256" key="3">
    <source>
        <dbReference type="SAM" id="SignalP"/>
    </source>
</evidence>
<accession>A0A8J4EEE9</accession>
<dbReference type="RefSeq" id="WP_203928892.1">
    <property type="nucleotide sequence ID" value="NZ_BOPH01000053.1"/>
</dbReference>
<proteinExistence type="inferred from homology"/>
<dbReference type="InterPro" id="IPR028081">
    <property type="entry name" value="Leu-bd"/>
</dbReference>
<evidence type="ECO:0000313" key="5">
    <source>
        <dbReference type="EMBL" id="GIJ68952.1"/>
    </source>
</evidence>
<feature type="signal peptide" evidence="3">
    <location>
        <begin position="1"/>
        <end position="23"/>
    </location>
</feature>
<feature type="domain" description="Leucine-binding protein" evidence="4">
    <location>
        <begin position="36"/>
        <end position="383"/>
    </location>
</feature>
<dbReference type="AlphaFoldDB" id="A0A8J4EEE9"/>
<feature type="chain" id="PRO_5038952166" evidence="3">
    <location>
        <begin position="24"/>
        <end position="400"/>
    </location>
</feature>
<sequence length="400" mass="41821">MVRKSAMRVLGVLVLLLSGASCSLTDDSADVPELVVAATLELTGSLADVGNAHQRALRLQEEQINASGVLGERRLRVVIRDNQSNPELAVNQISDFAGDSSVSAIISGACSRCALNGTKVANEKQVPLISLAPSTRVAARGADTPERNFVFKIGANGTDSVRALLDEIVPDAAPANAPPRRLAVLYPDDDYGTDGYAALTTAIANSGAVMAGDAKYRADGSNLKDQAASLVAGKSTSQRPEAVLVFALPPQTGPAAQALKAAGFQGDQVYYDSAAAGGLFLSEPAVEGATIVFSQTLAMDDVIASTPAKANRKQWFEDFTSRYGAYHGQASFAADALSAVATAFDRGETTNRVQLCDVLESMENDGLSGPLRMTPLNHSALMPQALETLVAKGGRWRLLG</sequence>
<reference evidence="5" key="1">
    <citation type="submission" date="2021-01" db="EMBL/GenBank/DDBJ databases">
        <title>Whole genome shotgun sequence of Virgisporangium ochraceum NBRC 16418.</title>
        <authorList>
            <person name="Komaki H."/>
            <person name="Tamura T."/>
        </authorList>
    </citation>
    <scope>NUCLEOTIDE SEQUENCE</scope>
    <source>
        <strain evidence="5">NBRC 16418</strain>
    </source>
</reference>
<evidence type="ECO:0000256" key="1">
    <source>
        <dbReference type="ARBA" id="ARBA00010062"/>
    </source>
</evidence>
<dbReference type="EMBL" id="BOPH01000053">
    <property type="protein sequence ID" value="GIJ68952.1"/>
    <property type="molecule type" value="Genomic_DNA"/>
</dbReference>
<keyword evidence="2 3" id="KW-0732">Signal</keyword>
<dbReference type="SUPFAM" id="SSF53822">
    <property type="entry name" value="Periplasmic binding protein-like I"/>
    <property type="match status" value="1"/>
</dbReference>
<protein>
    <submittedName>
        <fullName evidence="5">Branched-chain amino acid ABC transporter</fullName>
    </submittedName>
</protein>
<gene>
    <name evidence="5" type="ORF">Voc01_038690</name>
</gene>
<dbReference type="Proteomes" id="UP000635606">
    <property type="component" value="Unassembled WGS sequence"/>
</dbReference>
<organism evidence="5 6">
    <name type="scientific">Virgisporangium ochraceum</name>
    <dbReference type="NCBI Taxonomy" id="65505"/>
    <lineage>
        <taxon>Bacteria</taxon>
        <taxon>Bacillati</taxon>
        <taxon>Actinomycetota</taxon>
        <taxon>Actinomycetes</taxon>
        <taxon>Micromonosporales</taxon>
        <taxon>Micromonosporaceae</taxon>
        <taxon>Virgisporangium</taxon>
    </lineage>
</organism>
<dbReference type="PANTHER" id="PTHR30483">
    <property type="entry name" value="LEUCINE-SPECIFIC-BINDING PROTEIN"/>
    <property type="match status" value="1"/>
</dbReference>